<dbReference type="Pfam" id="PF08534">
    <property type="entry name" value="Redoxin"/>
    <property type="match status" value="1"/>
</dbReference>
<dbReference type="PANTHER" id="PTHR10430:SF16">
    <property type="entry name" value="PEROXIREDOXIN-5, MITOCHONDRIAL"/>
    <property type="match status" value="1"/>
</dbReference>
<evidence type="ECO:0000256" key="1">
    <source>
        <dbReference type="ARBA" id="ARBA00022559"/>
    </source>
</evidence>
<dbReference type="GO" id="GO:0034599">
    <property type="term" value="P:cellular response to oxidative stress"/>
    <property type="evidence" value="ECO:0007669"/>
    <property type="project" value="InterPro"/>
</dbReference>
<keyword evidence="3 6" id="KW-0560">Oxidoreductase</keyword>
<evidence type="ECO:0000256" key="4">
    <source>
        <dbReference type="ARBA" id="ARBA00023284"/>
    </source>
</evidence>
<organism evidence="8 9">
    <name type="scientific">Aliidiomarina iranensis</name>
    <dbReference type="NCBI Taxonomy" id="1434071"/>
    <lineage>
        <taxon>Bacteria</taxon>
        <taxon>Pseudomonadati</taxon>
        <taxon>Pseudomonadota</taxon>
        <taxon>Gammaproteobacteria</taxon>
        <taxon>Alteromonadales</taxon>
        <taxon>Idiomarinaceae</taxon>
        <taxon>Aliidiomarina</taxon>
    </lineage>
</organism>
<dbReference type="InterPro" id="IPR036249">
    <property type="entry name" value="Thioredoxin-like_sf"/>
</dbReference>
<evidence type="ECO:0000313" key="9">
    <source>
        <dbReference type="Proteomes" id="UP000288395"/>
    </source>
</evidence>
<dbReference type="Gene3D" id="3.40.30.10">
    <property type="entry name" value="Glutaredoxin"/>
    <property type="match status" value="1"/>
</dbReference>
<evidence type="ECO:0000256" key="6">
    <source>
        <dbReference type="RuleBase" id="RU366011"/>
    </source>
</evidence>
<evidence type="ECO:0000313" key="8">
    <source>
        <dbReference type="EMBL" id="RUO20814.1"/>
    </source>
</evidence>
<dbReference type="AlphaFoldDB" id="A0A432VWE3"/>
<feature type="active site" description="Cysteine sulfenic acid (-SOH) intermediate" evidence="5">
    <location>
        <position position="48"/>
    </location>
</feature>
<dbReference type="GO" id="GO:0008379">
    <property type="term" value="F:thioredoxin peroxidase activity"/>
    <property type="evidence" value="ECO:0007669"/>
    <property type="project" value="InterPro"/>
</dbReference>
<dbReference type="GO" id="GO:0005737">
    <property type="term" value="C:cytoplasm"/>
    <property type="evidence" value="ECO:0007669"/>
    <property type="project" value="TreeGrafter"/>
</dbReference>
<dbReference type="GO" id="GO:0042744">
    <property type="term" value="P:hydrogen peroxide catabolic process"/>
    <property type="evidence" value="ECO:0007669"/>
    <property type="project" value="TreeGrafter"/>
</dbReference>
<protein>
    <recommendedName>
        <fullName evidence="6">Glutathione-dependent peroxiredoxin</fullName>
        <ecNumber evidence="6">1.11.1.27</ecNumber>
    </recommendedName>
</protein>
<sequence>MIQENDKIPTGSLTKKGVIGTEQFDPAQAFAKGTHVLFAVPGAFTPTCSEQHLPGYVRLANEFADKGVAGIYCLAANDAFVMAAWAKDQEVGESVTMLSDGDASWAQSIGLTMDTGAFGGVRTQRFAMIIRDGVLTNLFVEGPKAFEVSSAEHVLKHL</sequence>
<dbReference type="InterPro" id="IPR013766">
    <property type="entry name" value="Thioredoxin_domain"/>
</dbReference>
<comment type="similarity">
    <text evidence="6">Belongs to the peroxiredoxin family. Prx5 subfamily.</text>
</comment>
<evidence type="ECO:0000256" key="5">
    <source>
        <dbReference type="PIRSR" id="PIRSR637944-1"/>
    </source>
</evidence>
<dbReference type="CDD" id="cd03013">
    <property type="entry name" value="PRX5_like"/>
    <property type="match status" value="1"/>
</dbReference>
<evidence type="ECO:0000259" key="7">
    <source>
        <dbReference type="PROSITE" id="PS51352"/>
    </source>
</evidence>
<comment type="catalytic activity">
    <reaction evidence="6">
        <text>a hydroperoxide + 2 glutathione = an alcohol + glutathione disulfide + H2O</text>
        <dbReference type="Rhea" id="RHEA:62632"/>
        <dbReference type="ChEBI" id="CHEBI:15377"/>
        <dbReference type="ChEBI" id="CHEBI:30879"/>
        <dbReference type="ChEBI" id="CHEBI:35924"/>
        <dbReference type="ChEBI" id="CHEBI:57925"/>
        <dbReference type="ChEBI" id="CHEBI:58297"/>
        <dbReference type="EC" id="1.11.1.27"/>
    </reaction>
</comment>
<comment type="caution">
    <text evidence="8">The sequence shown here is derived from an EMBL/GenBank/DDBJ whole genome shotgun (WGS) entry which is preliminary data.</text>
</comment>
<dbReference type="EC" id="1.11.1.27" evidence="6"/>
<keyword evidence="2 6" id="KW-0049">Antioxidant</keyword>
<dbReference type="FunFam" id="3.40.30.10:FF:000020">
    <property type="entry name" value="Peroxiredoxin"/>
    <property type="match status" value="1"/>
</dbReference>
<reference evidence="9" key="1">
    <citation type="journal article" date="2018" name="Front. Microbiol.">
        <title>Genome-Based Analysis Reveals the Taxonomy and Diversity of the Family Idiomarinaceae.</title>
        <authorList>
            <person name="Liu Y."/>
            <person name="Lai Q."/>
            <person name="Shao Z."/>
        </authorList>
    </citation>
    <scope>NUCLEOTIDE SEQUENCE [LARGE SCALE GENOMIC DNA]</scope>
    <source>
        <strain evidence="9">GBPy7</strain>
    </source>
</reference>
<name>A0A432VWE3_9GAMM</name>
<comment type="function">
    <text evidence="6">Thiol-specific peroxidase that catalyzes the reduction of hydrogen peroxide and organic hydroperoxides to water and alcohols, respectively. Plays a role in cell protection against oxidative stress by detoxifying peroxides.</text>
</comment>
<dbReference type="EMBL" id="PIPJ01000004">
    <property type="protein sequence ID" value="RUO20814.1"/>
    <property type="molecule type" value="Genomic_DNA"/>
</dbReference>
<dbReference type="OrthoDB" id="9800621at2"/>
<keyword evidence="9" id="KW-1185">Reference proteome</keyword>
<evidence type="ECO:0000256" key="3">
    <source>
        <dbReference type="ARBA" id="ARBA00023002"/>
    </source>
</evidence>
<dbReference type="GO" id="GO:0045454">
    <property type="term" value="P:cell redox homeostasis"/>
    <property type="evidence" value="ECO:0007669"/>
    <property type="project" value="TreeGrafter"/>
</dbReference>
<dbReference type="Proteomes" id="UP000288395">
    <property type="component" value="Unassembled WGS sequence"/>
</dbReference>
<accession>A0A432VWE3</accession>
<dbReference type="InterPro" id="IPR013740">
    <property type="entry name" value="Redoxin"/>
</dbReference>
<feature type="domain" description="Thioredoxin" evidence="7">
    <location>
        <begin position="2"/>
        <end position="158"/>
    </location>
</feature>
<dbReference type="SUPFAM" id="SSF52833">
    <property type="entry name" value="Thioredoxin-like"/>
    <property type="match status" value="1"/>
</dbReference>
<gene>
    <name evidence="8" type="ORF">CWE08_06855</name>
</gene>
<keyword evidence="4 6" id="KW-0676">Redox-active center</keyword>
<dbReference type="InterPro" id="IPR037944">
    <property type="entry name" value="PRX5-like"/>
</dbReference>
<dbReference type="PANTHER" id="PTHR10430">
    <property type="entry name" value="PEROXIREDOXIN"/>
    <property type="match status" value="1"/>
</dbReference>
<dbReference type="PROSITE" id="PS51352">
    <property type="entry name" value="THIOREDOXIN_2"/>
    <property type="match status" value="1"/>
</dbReference>
<dbReference type="RefSeq" id="WP_126767015.1">
    <property type="nucleotide sequence ID" value="NZ_PIPJ01000004.1"/>
</dbReference>
<proteinExistence type="inferred from homology"/>
<evidence type="ECO:0000256" key="2">
    <source>
        <dbReference type="ARBA" id="ARBA00022862"/>
    </source>
</evidence>
<keyword evidence="1 6" id="KW-0575">Peroxidase</keyword>